<dbReference type="RefSeq" id="WP_184041220.1">
    <property type="nucleotide sequence ID" value="NZ_JACHHY010000020.1"/>
</dbReference>
<sequence>MSVLAEWLGMLAAVCTTGAFVPQVLHVWRRKSAQDISFGMYFILVVGIVLWLIYGILIVAWPVILANGATLILALAILVMKVRYDRVPKR</sequence>
<dbReference type="EMBL" id="JACHHY010000020">
    <property type="protein sequence ID" value="MBB5019807.1"/>
    <property type="molecule type" value="Genomic_DNA"/>
</dbReference>
<dbReference type="GO" id="GO:0016020">
    <property type="term" value="C:membrane"/>
    <property type="evidence" value="ECO:0007669"/>
    <property type="project" value="UniProtKB-SubCell"/>
</dbReference>
<evidence type="ECO:0000313" key="7">
    <source>
        <dbReference type="Proteomes" id="UP000575898"/>
    </source>
</evidence>
<organism evidence="6 7">
    <name type="scientific">Chitinivorax tropicus</name>
    <dbReference type="NCBI Taxonomy" id="714531"/>
    <lineage>
        <taxon>Bacteria</taxon>
        <taxon>Pseudomonadati</taxon>
        <taxon>Pseudomonadota</taxon>
        <taxon>Betaproteobacteria</taxon>
        <taxon>Chitinivorax</taxon>
    </lineage>
</organism>
<evidence type="ECO:0000256" key="4">
    <source>
        <dbReference type="ARBA" id="ARBA00023136"/>
    </source>
</evidence>
<keyword evidence="4 5" id="KW-0472">Membrane</keyword>
<evidence type="ECO:0000256" key="2">
    <source>
        <dbReference type="ARBA" id="ARBA00022692"/>
    </source>
</evidence>
<dbReference type="InterPro" id="IPR006603">
    <property type="entry name" value="PQ-loop_rpt"/>
</dbReference>
<evidence type="ECO:0000256" key="5">
    <source>
        <dbReference type="SAM" id="Phobius"/>
    </source>
</evidence>
<dbReference type="Gene3D" id="1.20.1280.290">
    <property type="match status" value="1"/>
</dbReference>
<evidence type="ECO:0000313" key="6">
    <source>
        <dbReference type="EMBL" id="MBB5019807.1"/>
    </source>
</evidence>
<comment type="caution">
    <text evidence="6">The sequence shown here is derived from an EMBL/GenBank/DDBJ whole genome shotgun (WGS) entry which is preliminary data.</text>
</comment>
<dbReference type="AlphaFoldDB" id="A0A840MRR8"/>
<accession>A0A840MRR8</accession>
<dbReference type="InterPro" id="IPR047662">
    <property type="entry name" value="SemiSWEET"/>
</dbReference>
<reference evidence="6 7" key="1">
    <citation type="submission" date="2020-08" db="EMBL/GenBank/DDBJ databases">
        <title>Genomic Encyclopedia of Type Strains, Phase IV (KMG-IV): sequencing the most valuable type-strain genomes for metagenomic binning, comparative biology and taxonomic classification.</title>
        <authorList>
            <person name="Goeker M."/>
        </authorList>
    </citation>
    <scope>NUCLEOTIDE SEQUENCE [LARGE SCALE GENOMIC DNA]</scope>
    <source>
        <strain evidence="6 7">DSM 27165</strain>
    </source>
</reference>
<keyword evidence="7" id="KW-1185">Reference proteome</keyword>
<protein>
    <submittedName>
        <fullName evidence="6">MtN3 and saliva related transmembrane protein</fullName>
    </submittedName>
</protein>
<evidence type="ECO:0000256" key="3">
    <source>
        <dbReference type="ARBA" id="ARBA00022989"/>
    </source>
</evidence>
<dbReference type="NCBIfam" id="NF037968">
    <property type="entry name" value="SemiSWEET_2"/>
    <property type="match status" value="1"/>
</dbReference>
<dbReference type="Proteomes" id="UP000575898">
    <property type="component" value="Unassembled WGS sequence"/>
</dbReference>
<feature type="transmembrane region" description="Helical" evidence="5">
    <location>
        <begin position="64"/>
        <end position="84"/>
    </location>
</feature>
<name>A0A840MRR8_9PROT</name>
<proteinExistence type="predicted"/>
<gene>
    <name evidence="6" type="ORF">HNQ59_003115</name>
</gene>
<feature type="transmembrane region" description="Helical" evidence="5">
    <location>
        <begin position="40"/>
        <end position="58"/>
    </location>
</feature>
<dbReference type="Pfam" id="PF04193">
    <property type="entry name" value="PQ-loop"/>
    <property type="match status" value="1"/>
</dbReference>
<comment type="subcellular location">
    <subcellularLocation>
        <location evidence="1">Membrane</location>
        <topology evidence="1">Multi-pass membrane protein</topology>
    </subcellularLocation>
</comment>
<keyword evidence="3 5" id="KW-1133">Transmembrane helix</keyword>
<keyword evidence="2 5" id="KW-0812">Transmembrane</keyword>
<feature type="transmembrane region" description="Helical" evidence="5">
    <location>
        <begin position="6"/>
        <end position="28"/>
    </location>
</feature>
<dbReference type="SMART" id="SM00679">
    <property type="entry name" value="CTNS"/>
    <property type="match status" value="1"/>
</dbReference>
<evidence type="ECO:0000256" key="1">
    <source>
        <dbReference type="ARBA" id="ARBA00004141"/>
    </source>
</evidence>
<dbReference type="GO" id="GO:0051119">
    <property type="term" value="F:sugar transmembrane transporter activity"/>
    <property type="evidence" value="ECO:0007669"/>
    <property type="project" value="InterPro"/>
</dbReference>